<evidence type="ECO:0000256" key="1">
    <source>
        <dbReference type="SAM" id="Phobius"/>
    </source>
</evidence>
<feature type="transmembrane region" description="Helical" evidence="1">
    <location>
        <begin position="436"/>
        <end position="455"/>
    </location>
</feature>
<dbReference type="InterPro" id="IPR007246">
    <property type="entry name" value="Gaa1"/>
</dbReference>
<organism evidence="2">
    <name type="scientific">Trypanosoma vivax (strain Y486)</name>
    <dbReference type="NCBI Taxonomy" id="1055687"/>
    <lineage>
        <taxon>Eukaryota</taxon>
        <taxon>Discoba</taxon>
        <taxon>Euglenozoa</taxon>
        <taxon>Kinetoplastea</taxon>
        <taxon>Metakinetoplastina</taxon>
        <taxon>Trypanosomatida</taxon>
        <taxon>Trypanosomatidae</taxon>
        <taxon>Trypanosoma</taxon>
        <taxon>Duttonella</taxon>
    </lineage>
</organism>
<dbReference type="VEuPathDB" id="TriTrypDB:TvY486_1000130"/>
<dbReference type="PANTHER" id="PTHR13304:SF0">
    <property type="entry name" value="GLYCOSYLPHOSPHATIDYLINOSITOL ANCHOR ATTACHMENT 1 PROTEIN"/>
    <property type="match status" value="1"/>
</dbReference>
<dbReference type="GO" id="GO:0042765">
    <property type="term" value="C:GPI-anchor transamidase complex"/>
    <property type="evidence" value="ECO:0007669"/>
    <property type="project" value="InterPro"/>
</dbReference>
<keyword evidence="1" id="KW-1133">Transmembrane helix</keyword>
<dbReference type="AlphaFoldDB" id="G0U513"/>
<reference evidence="2" key="1">
    <citation type="journal article" date="2012" name="Proc. Natl. Acad. Sci. U.S.A.">
        <title>Antigenic diversity is generated by distinct evolutionary mechanisms in African trypanosome species.</title>
        <authorList>
            <person name="Jackson A.P."/>
            <person name="Berry A."/>
            <person name="Aslett M."/>
            <person name="Allison H.C."/>
            <person name="Burton P."/>
            <person name="Vavrova-Anderson J."/>
            <person name="Brown R."/>
            <person name="Browne H."/>
            <person name="Corton N."/>
            <person name="Hauser H."/>
            <person name="Gamble J."/>
            <person name="Gilderthorp R."/>
            <person name="Marcello L."/>
            <person name="McQuillan J."/>
            <person name="Otto T.D."/>
            <person name="Quail M.A."/>
            <person name="Sanders M.J."/>
            <person name="van Tonder A."/>
            <person name="Ginger M.L."/>
            <person name="Field M.C."/>
            <person name="Barry J.D."/>
            <person name="Hertz-Fowler C."/>
            <person name="Berriman M."/>
        </authorList>
    </citation>
    <scope>NUCLEOTIDE SEQUENCE</scope>
    <source>
        <strain evidence="2">Y486</strain>
    </source>
</reference>
<sequence length="460" mass="50546">MYESHTQLFLKQHASKGTPVLVLAGILLIALVPAVVPKDTFIDENAINVYSVPVVTPRQVKLRPNKTIPSTHRVVRGRRSVGSEAIAVYIDAASESSVILANHLISALLKRENMACDTHFYFVKGDAEVWPIPDIFVRAALVLNVSSLTAGDLCFGVYGQNGMQPNQDLLNLAVMLAGKYNLEADVLCQNPYAKYSTSRSKYYHYLLALQTALVAPQRPAPWHGFRSHGISLLSISTPESGAEDGAFSENTIVSALEQILATLSYLHERFHHSTSVWVPLSPAQYVEYDILQFGIMAMAASLLSTCYSIFECEGLHLTPCASLVCLTAIVARFATEQLGSSGFIMSSIFMTVALSTFAWDMSWLAINTVVMGLLIILQPVAGLVIGTGVALQLMFLHVKCRKFLVLFVGAISSWAVLYFLVHIVHLEMFDLKTTAGIYLTFFAYPNAVWLSSRLARSVLF</sequence>
<accession>G0U513</accession>
<feature type="transmembrane region" description="Helical" evidence="1">
    <location>
        <begin position="365"/>
        <end position="391"/>
    </location>
</feature>
<dbReference type="Pfam" id="PF04114">
    <property type="entry name" value="Gaa1"/>
    <property type="match status" value="1"/>
</dbReference>
<dbReference type="GO" id="GO:0016255">
    <property type="term" value="P:attachment of GPI anchor to protein"/>
    <property type="evidence" value="ECO:0007669"/>
    <property type="project" value="TreeGrafter"/>
</dbReference>
<proteinExistence type="predicted"/>
<feature type="transmembrane region" description="Helical" evidence="1">
    <location>
        <begin position="342"/>
        <end position="359"/>
    </location>
</feature>
<protein>
    <submittedName>
        <fullName evidence="2">Putative GPI transamidase component GAA1</fullName>
    </submittedName>
</protein>
<name>G0U513_TRYVY</name>
<gene>
    <name evidence="2" type="ORF">TVY486_1000130</name>
</gene>
<keyword evidence="1" id="KW-0812">Transmembrane</keyword>
<dbReference type="PANTHER" id="PTHR13304">
    <property type="entry name" value="GLYCOSYLPHOSPHATIDYLINOSITOL ANCHOR ATTACHMENT 1 PROTEIN"/>
    <property type="match status" value="1"/>
</dbReference>
<dbReference type="OMA" id="HHSTFVW"/>
<keyword evidence="1" id="KW-0472">Membrane</keyword>
<feature type="transmembrane region" description="Helical" evidence="1">
    <location>
        <begin position="403"/>
        <end position="424"/>
    </location>
</feature>
<dbReference type="EMBL" id="HE573026">
    <property type="protein sequence ID" value="CCC50959.1"/>
    <property type="molecule type" value="Genomic_DNA"/>
</dbReference>
<feature type="transmembrane region" description="Helical" evidence="1">
    <location>
        <begin position="20"/>
        <end position="36"/>
    </location>
</feature>
<evidence type="ECO:0000313" key="2">
    <source>
        <dbReference type="EMBL" id="CCC50959.1"/>
    </source>
</evidence>